<feature type="compositionally biased region" description="Low complexity" evidence="1">
    <location>
        <begin position="25"/>
        <end position="51"/>
    </location>
</feature>
<proteinExistence type="predicted"/>
<organism evidence="3">
    <name type="scientific">Paraconexibacter sp. AEG42_29</name>
    <dbReference type="NCBI Taxonomy" id="2997339"/>
    <lineage>
        <taxon>Bacteria</taxon>
        <taxon>Bacillati</taxon>
        <taxon>Actinomycetota</taxon>
        <taxon>Thermoleophilia</taxon>
        <taxon>Solirubrobacterales</taxon>
        <taxon>Paraconexibacteraceae</taxon>
        <taxon>Paraconexibacter</taxon>
    </lineage>
</organism>
<dbReference type="KEGG" id="parq:DSM112329_05049"/>
<evidence type="ECO:0000256" key="1">
    <source>
        <dbReference type="SAM" id="MobiDB-lite"/>
    </source>
</evidence>
<feature type="chain" id="PRO_5043840077" evidence="2">
    <location>
        <begin position="23"/>
        <end position="172"/>
    </location>
</feature>
<reference evidence="3" key="1">
    <citation type="submission" date="2022-12" db="EMBL/GenBank/DDBJ databases">
        <title>Paraconexibacter alkalitolerans sp. nov. and Baekduia alba sp. nov., isolated from soil and emended description of the genera Paraconexibacter (Chun et al., 2020) and Baekduia (An et al., 2020).</title>
        <authorList>
            <person name="Vieira S."/>
            <person name="Huber K.J."/>
            <person name="Geppert A."/>
            <person name="Wolf J."/>
            <person name="Neumann-Schaal M."/>
            <person name="Muesken M."/>
            <person name="Overmann J."/>
        </authorList>
    </citation>
    <scope>NUCLEOTIDE SEQUENCE</scope>
    <source>
        <strain evidence="3">AEG42_29</strain>
    </source>
</reference>
<evidence type="ECO:0000256" key="2">
    <source>
        <dbReference type="SAM" id="SignalP"/>
    </source>
</evidence>
<evidence type="ECO:0000313" key="3">
    <source>
        <dbReference type="EMBL" id="XAY08153.1"/>
    </source>
</evidence>
<protein>
    <submittedName>
        <fullName evidence="3">Uncharacterized protein</fullName>
    </submittedName>
</protein>
<sequence>MVRATMRTRLAAVLLMSLLLPACGSSDDPGSTAPPGAAATATSATTATDTGVVTIAPPPPKPETTPQQSSNGAPEGAAPTTEAEYTAALVDLSKKLDDEIDDAGKSGDSTGIAKVLDRIVDTQDAWTKAGNAAGGATALVAAAQTARTAVESPLLLDEAHRQVAAARSALGG</sequence>
<feature type="signal peptide" evidence="2">
    <location>
        <begin position="1"/>
        <end position="22"/>
    </location>
</feature>
<name>A0AAU7B2G7_9ACTN</name>
<feature type="region of interest" description="Disordered" evidence="1">
    <location>
        <begin position="25"/>
        <end position="83"/>
    </location>
</feature>
<gene>
    <name evidence="3" type="ORF">DSM112329_05049</name>
</gene>
<accession>A0AAU7B2G7</accession>
<dbReference type="EMBL" id="CP114014">
    <property type="protein sequence ID" value="XAY08153.1"/>
    <property type="molecule type" value="Genomic_DNA"/>
</dbReference>
<feature type="compositionally biased region" description="Low complexity" evidence="1">
    <location>
        <begin position="72"/>
        <end position="83"/>
    </location>
</feature>
<dbReference type="AlphaFoldDB" id="A0AAU7B2G7"/>
<keyword evidence="2" id="KW-0732">Signal</keyword>